<dbReference type="InterPro" id="IPR052929">
    <property type="entry name" value="RNase_H-like_EbsB-rel"/>
</dbReference>
<feature type="domain" description="RNase H type-1" evidence="1">
    <location>
        <begin position="67"/>
        <end position="188"/>
    </location>
</feature>
<dbReference type="Proteomes" id="UP000235220">
    <property type="component" value="Chromosome 1"/>
</dbReference>
<protein>
    <submittedName>
        <fullName evidence="3">Uncharacterized protein LOC108991969</fullName>
    </submittedName>
</protein>
<dbReference type="Pfam" id="PF13456">
    <property type="entry name" value="RVT_3"/>
    <property type="match status" value="1"/>
</dbReference>
<dbReference type="GeneID" id="108991969"/>
<dbReference type="PANTHER" id="PTHR47074:SF48">
    <property type="entry name" value="POLYNUCLEOTIDYL TRANSFERASE, RIBONUCLEASE H-LIKE SUPERFAMILY PROTEIN"/>
    <property type="match status" value="1"/>
</dbReference>
<gene>
    <name evidence="3" type="primary">LOC108991969</name>
</gene>
<dbReference type="InParanoid" id="A0A2I4ERC4"/>
<dbReference type="RefSeq" id="XP_018821943.1">
    <property type="nucleotide sequence ID" value="XM_018966398.1"/>
</dbReference>
<organism evidence="2 3">
    <name type="scientific">Juglans regia</name>
    <name type="common">English walnut</name>
    <dbReference type="NCBI Taxonomy" id="51240"/>
    <lineage>
        <taxon>Eukaryota</taxon>
        <taxon>Viridiplantae</taxon>
        <taxon>Streptophyta</taxon>
        <taxon>Embryophyta</taxon>
        <taxon>Tracheophyta</taxon>
        <taxon>Spermatophyta</taxon>
        <taxon>Magnoliopsida</taxon>
        <taxon>eudicotyledons</taxon>
        <taxon>Gunneridae</taxon>
        <taxon>Pentapetalae</taxon>
        <taxon>rosids</taxon>
        <taxon>fabids</taxon>
        <taxon>Fagales</taxon>
        <taxon>Juglandaceae</taxon>
        <taxon>Juglans</taxon>
    </lineage>
</organism>
<dbReference type="PANTHER" id="PTHR47074">
    <property type="entry name" value="BNAC02G40300D PROTEIN"/>
    <property type="match status" value="1"/>
</dbReference>
<keyword evidence="2" id="KW-1185">Reference proteome</keyword>
<dbReference type="InterPro" id="IPR012337">
    <property type="entry name" value="RNaseH-like_sf"/>
</dbReference>
<dbReference type="KEGG" id="jre:108991969"/>
<dbReference type="CDD" id="cd06222">
    <property type="entry name" value="RNase_H_like"/>
    <property type="match status" value="1"/>
</dbReference>
<name>A0A2I4ERC4_JUGRE</name>
<evidence type="ECO:0000259" key="1">
    <source>
        <dbReference type="Pfam" id="PF13456"/>
    </source>
</evidence>
<sequence>MYIRNQLIFENQFASPSNVLKSAAADVELFKEARPAPSMGAESLAEMAPIDPRRTWRAPPPGCLKVNLDAGFDKTRQHMGIGIVIRDSSGDAQVTLAAPRSFVPSAYLAECYALFRAVSLCQELGFELVEFESDAKNVVDAINSNSSDMSWPGQIIEDIRLIMETHQNWKLSFIRRVGNQAAHVLAKLGLSLESELVWMEEGPDVVLPIIALDKLCIY</sequence>
<dbReference type="OrthoDB" id="1906820at2759"/>
<dbReference type="InterPro" id="IPR002156">
    <property type="entry name" value="RNaseH_domain"/>
</dbReference>
<dbReference type="AlphaFoldDB" id="A0A2I4ERC4"/>
<dbReference type="Gene3D" id="3.30.420.10">
    <property type="entry name" value="Ribonuclease H-like superfamily/Ribonuclease H"/>
    <property type="match status" value="1"/>
</dbReference>
<proteinExistence type="predicted"/>
<dbReference type="SUPFAM" id="SSF53098">
    <property type="entry name" value="Ribonuclease H-like"/>
    <property type="match status" value="1"/>
</dbReference>
<reference evidence="3" key="1">
    <citation type="submission" date="2025-08" db="UniProtKB">
        <authorList>
            <consortium name="RefSeq"/>
        </authorList>
    </citation>
    <scope>IDENTIFICATION</scope>
    <source>
        <tissue evidence="3">Leaves</tissue>
    </source>
</reference>
<dbReference type="InterPro" id="IPR044730">
    <property type="entry name" value="RNase_H-like_dom_plant"/>
</dbReference>
<evidence type="ECO:0000313" key="3">
    <source>
        <dbReference type="RefSeq" id="XP_018821943.1"/>
    </source>
</evidence>
<dbReference type="GO" id="GO:0003676">
    <property type="term" value="F:nucleic acid binding"/>
    <property type="evidence" value="ECO:0007669"/>
    <property type="project" value="InterPro"/>
</dbReference>
<evidence type="ECO:0000313" key="2">
    <source>
        <dbReference type="Proteomes" id="UP000235220"/>
    </source>
</evidence>
<dbReference type="GO" id="GO:0004523">
    <property type="term" value="F:RNA-DNA hybrid ribonuclease activity"/>
    <property type="evidence" value="ECO:0007669"/>
    <property type="project" value="InterPro"/>
</dbReference>
<accession>A0A2I4ERC4</accession>
<dbReference type="InterPro" id="IPR036397">
    <property type="entry name" value="RNaseH_sf"/>
</dbReference>